<dbReference type="EMBL" id="SEOQ01000202">
    <property type="protein sequence ID" value="TFY67021.1"/>
    <property type="molecule type" value="Genomic_DNA"/>
</dbReference>
<name>A0A4Y9YZK5_9AGAM</name>
<dbReference type="PANTHER" id="PTHR12874:SF9">
    <property type="entry name" value="F-BOX ONLY PROTEIN 48"/>
    <property type="match status" value="1"/>
</dbReference>
<feature type="domain" description="F-box" evidence="2">
    <location>
        <begin position="102"/>
        <end position="149"/>
    </location>
</feature>
<evidence type="ECO:0000259" key="2">
    <source>
        <dbReference type="PROSITE" id="PS50181"/>
    </source>
</evidence>
<dbReference type="OrthoDB" id="19711at2759"/>
<evidence type="ECO:0000313" key="3">
    <source>
        <dbReference type="EMBL" id="TFY67021.1"/>
    </source>
</evidence>
<dbReference type="GO" id="GO:0031146">
    <property type="term" value="P:SCF-dependent proteasomal ubiquitin-dependent protein catabolic process"/>
    <property type="evidence" value="ECO:0007669"/>
    <property type="project" value="TreeGrafter"/>
</dbReference>
<accession>A0A4Y9YZK5</accession>
<dbReference type="InterPro" id="IPR036047">
    <property type="entry name" value="F-box-like_dom_sf"/>
</dbReference>
<dbReference type="PANTHER" id="PTHR12874">
    <property type="entry name" value="F-BOX ONLY PROTEIN 48-RELATED"/>
    <property type="match status" value="1"/>
</dbReference>
<dbReference type="InterPro" id="IPR001810">
    <property type="entry name" value="F-box_dom"/>
</dbReference>
<dbReference type="Gene3D" id="1.20.1280.50">
    <property type="match status" value="1"/>
</dbReference>
<dbReference type="Proteomes" id="UP000298327">
    <property type="component" value="Unassembled WGS sequence"/>
</dbReference>
<dbReference type="GO" id="GO:0005737">
    <property type="term" value="C:cytoplasm"/>
    <property type="evidence" value="ECO:0007669"/>
    <property type="project" value="TreeGrafter"/>
</dbReference>
<evidence type="ECO:0000256" key="1">
    <source>
        <dbReference type="SAM" id="MobiDB-lite"/>
    </source>
</evidence>
<dbReference type="Pfam" id="PF12937">
    <property type="entry name" value="F-box-like"/>
    <property type="match status" value="1"/>
</dbReference>
<feature type="compositionally biased region" description="Pro residues" evidence="1">
    <location>
        <begin position="21"/>
        <end position="31"/>
    </location>
</feature>
<dbReference type="PROSITE" id="PS50181">
    <property type="entry name" value="FBOX"/>
    <property type="match status" value="1"/>
</dbReference>
<dbReference type="SMART" id="SM00256">
    <property type="entry name" value="FBOX"/>
    <property type="match status" value="1"/>
</dbReference>
<sequence length="256" mass="27799">MPTETQYSPGPGPSTLYMPVLSPPTPAPSPRLRPSTPITSLPLSSPTLSSHSLPSSPLALHPLSFTDLSPVERQAHLAALLAVCTPSELLFVSTFVAPRLKRDFLAELPPELALHVLSFVHEARTLARVAQVSRCWRSLARDDALWRALCAEHGFHADTHGPDAIPAEASASTSSSTNAGKGRQERGRYTSTQMVPHPAAVRRVSSFSTLPPPRTPELLYRQPTPPDLSHRELFQHAYETLSNWRTAAPACARTAC</sequence>
<dbReference type="AlphaFoldDB" id="A0A4Y9YZK5"/>
<comment type="caution">
    <text evidence="3">The sequence shown here is derived from an EMBL/GenBank/DDBJ whole genome shotgun (WGS) entry which is preliminary data.</text>
</comment>
<proteinExistence type="predicted"/>
<evidence type="ECO:0000313" key="4">
    <source>
        <dbReference type="Proteomes" id="UP000298327"/>
    </source>
</evidence>
<protein>
    <recommendedName>
        <fullName evidence="2">F-box domain-containing protein</fullName>
    </recommendedName>
</protein>
<dbReference type="STRING" id="205917.A0A4Y9YZK5"/>
<feature type="compositionally biased region" description="Low complexity" evidence="1">
    <location>
        <begin position="32"/>
        <end position="48"/>
    </location>
</feature>
<gene>
    <name evidence="3" type="ORF">EVG20_g4101</name>
</gene>
<reference evidence="3 4" key="1">
    <citation type="submission" date="2019-02" db="EMBL/GenBank/DDBJ databases">
        <title>Genome sequencing of the rare red list fungi Dentipellis fragilis.</title>
        <authorList>
            <person name="Buettner E."/>
            <person name="Kellner H."/>
        </authorList>
    </citation>
    <scope>NUCLEOTIDE SEQUENCE [LARGE SCALE GENOMIC DNA]</scope>
    <source>
        <strain evidence="3 4">DSM 105465</strain>
    </source>
</reference>
<organism evidence="3 4">
    <name type="scientific">Dentipellis fragilis</name>
    <dbReference type="NCBI Taxonomy" id="205917"/>
    <lineage>
        <taxon>Eukaryota</taxon>
        <taxon>Fungi</taxon>
        <taxon>Dikarya</taxon>
        <taxon>Basidiomycota</taxon>
        <taxon>Agaricomycotina</taxon>
        <taxon>Agaricomycetes</taxon>
        <taxon>Russulales</taxon>
        <taxon>Hericiaceae</taxon>
        <taxon>Dentipellis</taxon>
    </lineage>
</organism>
<feature type="non-terminal residue" evidence="3">
    <location>
        <position position="256"/>
    </location>
</feature>
<feature type="region of interest" description="Disordered" evidence="1">
    <location>
        <begin position="1"/>
        <end position="48"/>
    </location>
</feature>
<dbReference type="SUPFAM" id="SSF81383">
    <property type="entry name" value="F-box domain"/>
    <property type="match status" value="1"/>
</dbReference>
<feature type="region of interest" description="Disordered" evidence="1">
    <location>
        <begin position="161"/>
        <end position="189"/>
    </location>
</feature>
<keyword evidence="4" id="KW-1185">Reference proteome</keyword>
<dbReference type="GO" id="GO:0019005">
    <property type="term" value="C:SCF ubiquitin ligase complex"/>
    <property type="evidence" value="ECO:0007669"/>
    <property type="project" value="TreeGrafter"/>
</dbReference>